<accession>A0A0P9ADQ6</accession>
<dbReference type="STRING" id="36849.OXPF_27470"/>
<dbReference type="Gene3D" id="1.20.1440.240">
    <property type="match status" value="1"/>
</dbReference>
<dbReference type="GO" id="GO:0016491">
    <property type="term" value="F:oxidoreductase activity"/>
    <property type="evidence" value="ECO:0007669"/>
    <property type="project" value="UniProtKB-KW"/>
</dbReference>
<dbReference type="EMBL" id="LKET01000039">
    <property type="protein sequence ID" value="KPU43306.1"/>
    <property type="molecule type" value="Genomic_DNA"/>
</dbReference>
<evidence type="ECO:0000313" key="2">
    <source>
        <dbReference type="EMBL" id="KPU43306.1"/>
    </source>
</evidence>
<comment type="caution">
    <text evidence="2">The sequence shown here is derived from an EMBL/GenBank/DDBJ whole genome shotgun (WGS) entry which is preliminary data.</text>
</comment>
<dbReference type="PANTHER" id="PTHR10742:SF410">
    <property type="entry name" value="LYSINE-SPECIFIC HISTONE DEMETHYLASE 2"/>
    <property type="match status" value="1"/>
</dbReference>
<keyword evidence="2" id="KW-0560">Oxidoreductase</keyword>
<evidence type="ECO:0000313" key="3">
    <source>
        <dbReference type="Proteomes" id="UP000050326"/>
    </source>
</evidence>
<dbReference type="SUPFAM" id="SSF51905">
    <property type="entry name" value="FAD/NAD(P)-binding domain"/>
    <property type="match status" value="1"/>
</dbReference>
<dbReference type="SUPFAM" id="SSF54373">
    <property type="entry name" value="FAD-linked reductases, C-terminal domain"/>
    <property type="match status" value="1"/>
</dbReference>
<dbReference type="Proteomes" id="UP000050326">
    <property type="component" value="Unassembled WGS sequence"/>
</dbReference>
<gene>
    <name evidence="2" type="primary">rebO_5</name>
    <name evidence="2" type="ORF">OXPF_27470</name>
</gene>
<dbReference type="Pfam" id="PF01593">
    <property type="entry name" value="Amino_oxidase"/>
    <property type="match status" value="1"/>
</dbReference>
<dbReference type="Gene3D" id="3.90.660.10">
    <property type="match status" value="1"/>
</dbReference>
<dbReference type="RefSeq" id="WP_242854410.1">
    <property type="nucleotide sequence ID" value="NZ_LKET01000039.1"/>
</dbReference>
<organism evidence="2 3">
    <name type="scientific">Oxobacter pfennigii</name>
    <dbReference type="NCBI Taxonomy" id="36849"/>
    <lineage>
        <taxon>Bacteria</taxon>
        <taxon>Bacillati</taxon>
        <taxon>Bacillota</taxon>
        <taxon>Clostridia</taxon>
        <taxon>Eubacteriales</taxon>
        <taxon>Clostridiaceae</taxon>
        <taxon>Oxobacter</taxon>
    </lineage>
</organism>
<dbReference type="EC" id="1.4.3.23" evidence="2"/>
<dbReference type="Gene3D" id="3.50.50.60">
    <property type="entry name" value="FAD/NAD(P)-binding domain"/>
    <property type="match status" value="1"/>
</dbReference>
<name>A0A0P9ADQ6_9CLOT</name>
<dbReference type="PANTHER" id="PTHR10742">
    <property type="entry name" value="FLAVIN MONOAMINE OXIDASE"/>
    <property type="match status" value="1"/>
</dbReference>
<dbReference type="PATRIC" id="fig|36849.3.peg.2902"/>
<dbReference type="InterPro" id="IPR036188">
    <property type="entry name" value="FAD/NAD-bd_sf"/>
</dbReference>
<dbReference type="AlphaFoldDB" id="A0A0P9ADQ6"/>
<protein>
    <submittedName>
        <fullName evidence="2">Flavin-dependent L-tryptophan oxidase RebO</fullName>
        <ecNumber evidence="2">1.4.3.23</ecNumber>
    </submittedName>
</protein>
<feature type="domain" description="Amine oxidase" evidence="1">
    <location>
        <begin position="88"/>
        <end position="581"/>
    </location>
</feature>
<proteinExistence type="predicted"/>
<evidence type="ECO:0000259" key="1">
    <source>
        <dbReference type="Pfam" id="PF01593"/>
    </source>
</evidence>
<dbReference type="PRINTS" id="PR00419">
    <property type="entry name" value="ADXRDTASE"/>
</dbReference>
<dbReference type="InterPro" id="IPR050281">
    <property type="entry name" value="Flavin_monoamine_oxidase"/>
</dbReference>
<dbReference type="InterPro" id="IPR002937">
    <property type="entry name" value="Amino_oxidase"/>
</dbReference>
<keyword evidence="3" id="KW-1185">Reference proteome</keyword>
<sequence length="590" mass="67402">MKHKLKCIEFIGRDRLMHYTNINVPYQVDNPTREQRHQMLMQHLVEEGRPEDFKNIIEILNPPPDITTVCPKGYGKNSKIAVIGAGEAGLSAAFELRKIGCNITLFEAAGRIGGRINTHYFTDDKKYFAELGAMRIPLSHEATWHYINLFKLETSPFVINNIRNFFYIRNARAVNDPQGLSVMKNIYPQFSLTHEERKRPWQALEELVFSKYLYTLSPDERRELIEIKPKYSYKIQERDMMTRRMAYEGAGLSQSAISMLGNMALLEQNLIGLSFIQQLQEIYTADFGATYYINGGMIKLPLALYGALCDDTTDAYVNISKDELGQVNFKIGFAVDGIYGSPEGDGVILQYRDGKRGGCYYEKFDYVICTMPFSSLRRAKINPLFSEEKSQAIIELNYENAQKTFFFLKDRFWEYGNPCTRIVGGNTLTDLPNTSVFYPSDHAMPIPNLKNGWTLRPGASPSEPGVLLASYNWSMDADRIGNEYPSLRIDDIKGYIERIHGLPFEYIDNKFISSITFRWGQVQYMWGGAAIMKPQDKILFSYVVTLPEMNGKVFFAGEHISQKHAWQQGSFQTAMVAANKVAERIKAKKS</sequence>
<reference evidence="2 3" key="1">
    <citation type="submission" date="2015-09" db="EMBL/GenBank/DDBJ databases">
        <title>Genome sequence of Oxobacter pfennigii DSM 3222.</title>
        <authorList>
            <person name="Poehlein A."/>
            <person name="Bengelsdorf F.R."/>
            <person name="Schiel-Bengelsdorf B."/>
            <person name="Duerre P."/>
            <person name="Daniel R."/>
        </authorList>
    </citation>
    <scope>NUCLEOTIDE SEQUENCE [LARGE SCALE GENOMIC DNA]</scope>
    <source>
        <strain evidence="2 3">DSM 3222</strain>
    </source>
</reference>